<comment type="caution">
    <text evidence="2">The sequence shown here is derived from an EMBL/GenBank/DDBJ whole genome shotgun (WGS) entry which is preliminary data.</text>
</comment>
<dbReference type="Pfam" id="PF01863">
    <property type="entry name" value="YgjP-like"/>
    <property type="match status" value="1"/>
</dbReference>
<dbReference type="RefSeq" id="WP_322856906.1">
    <property type="nucleotide sequence ID" value="NZ_JAYDCJ010000003.1"/>
</dbReference>
<reference evidence="2 3" key="1">
    <citation type="submission" date="2023-12" db="EMBL/GenBank/DDBJ databases">
        <title>Marinobacter qingdaonensis sp. nov., isolated from the intertidal sediment of Qingdao, PR China.</title>
        <authorList>
            <person name="Li Y."/>
        </authorList>
    </citation>
    <scope>NUCLEOTIDE SEQUENCE [LARGE SCALE GENOMIC DNA]</scope>
    <source>
        <strain evidence="2 3">ASW11-75</strain>
    </source>
</reference>
<dbReference type="PANTHER" id="PTHR30399">
    <property type="entry name" value="UNCHARACTERIZED PROTEIN YGJP"/>
    <property type="match status" value="1"/>
</dbReference>
<evidence type="ECO:0000313" key="3">
    <source>
        <dbReference type="Proteomes" id="UP001305746"/>
    </source>
</evidence>
<dbReference type="InterPro" id="IPR053136">
    <property type="entry name" value="UTP_pyrophosphatase-like"/>
</dbReference>
<dbReference type="PANTHER" id="PTHR30399:SF1">
    <property type="entry name" value="UTP PYROPHOSPHATASE"/>
    <property type="match status" value="1"/>
</dbReference>
<organism evidence="2 3">
    <name type="scientific">Marinobacter qingdaonensis</name>
    <dbReference type="NCBI Taxonomy" id="3108486"/>
    <lineage>
        <taxon>Bacteria</taxon>
        <taxon>Pseudomonadati</taxon>
        <taxon>Pseudomonadota</taxon>
        <taxon>Gammaproteobacteria</taxon>
        <taxon>Pseudomonadales</taxon>
        <taxon>Marinobacteraceae</taxon>
        <taxon>Marinobacter</taxon>
    </lineage>
</organism>
<accession>A0ABU5NYJ3</accession>
<dbReference type="EMBL" id="JAYDCJ010000003">
    <property type="protein sequence ID" value="MEA1080870.1"/>
    <property type="molecule type" value="Genomic_DNA"/>
</dbReference>
<keyword evidence="3" id="KW-1185">Reference proteome</keyword>
<proteinExistence type="predicted"/>
<name>A0ABU5NYJ3_9GAMM</name>
<dbReference type="InterPro" id="IPR002725">
    <property type="entry name" value="YgjP-like_metallopeptidase"/>
</dbReference>
<dbReference type="CDD" id="cd07344">
    <property type="entry name" value="M48_yhfN_like"/>
    <property type="match status" value="1"/>
</dbReference>
<feature type="domain" description="YgjP-like metallopeptidase" evidence="1">
    <location>
        <begin position="3"/>
        <end position="55"/>
    </location>
</feature>
<sequence>MGFNLLTVVAPNQMVDYVVIHEFCQLIRHDHSPEFWRKLERMMPKYLQSCEWLRDNAMRSSI</sequence>
<gene>
    <name evidence="2" type="ORF">U5822_09320</name>
</gene>
<dbReference type="Proteomes" id="UP001305746">
    <property type="component" value="Unassembled WGS sequence"/>
</dbReference>
<evidence type="ECO:0000259" key="1">
    <source>
        <dbReference type="Pfam" id="PF01863"/>
    </source>
</evidence>
<evidence type="ECO:0000313" key="2">
    <source>
        <dbReference type="EMBL" id="MEA1080870.1"/>
    </source>
</evidence>
<dbReference type="Gene3D" id="3.30.2010.10">
    <property type="entry name" value="Metalloproteases ('zincins'), catalytic domain"/>
    <property type="match status" value="1"/>
</dbReference>
<protein>
    <submittedName>
        <fullName evidence="2">M48 family metallopeptidase</fullName>
    </submittedName>
</protein>